<organism evidence="1 2">
    <name type="scientific">Nocardia farcinica</name>
    <dbReference type="NCBI Taxonomy" id="37329"/>
    <lineage>
        <taxon>Bacteria</taxon>
        <taxon>Bacillati</taxon>
        <taxon>Actinomycetota</taxon>
        <taxon>Actinomycetes</taxon>
        <taxon>Mycobacteriales</taxon>
        <taxon>Nocardiaceae</taxon>
        <taxon>Nocardia</taxon>
    </lineage>
</organism>
<evidence type="ECO:0000313" key="2">
    <source>
        <dbReference type="Proteomes" id="UP000057820"/>
    </source>
</evidence>
<proteinExistence type="predicted"/>
<sequence length="96" mass="10343">MTEDLERLAGHVAELDAAVHAVRGTACSPDGSVYMEVDIYGAITRLQLTDFAMERGPQRLAQLVTTCHDRAHAAAVTAARAAHDSVRAQQDSRGLR</sequence>
<gene>
    <name evidence="1" type="ORF">ERS450000_01299</name>
</gene>
<accession>A0A0H5NJK8</accession>
<dbReference type="GeneID" id="61133527"/>
<dbReference type="KEGG" id="nfr:ERS450000_01299"/>
<dbReference type="InterPro" id="IPR036894">
    <property type="entry name" value="YbaB-like_sf"/>
</dbReference>
<evidence type="ECO:0008006" key="3">
    <source>
        <dbReference type="Google" id="ProtNLM"/>
    </source>
</evidence>
<reference evidence="2" key="1">
    <citation type="submission" date="2015-03" db="EMBL/GenBank/DDBJ databases">
        <authorList>
            <consortium name="Pathogen Informatics"/>
        </authorList>
    </citation>
    <scope>NUCLEOTIDE SEQUENCE [LARGE SCALE GENOMIC DNA]</scope>
    <source>
        <strain evidence="2">NCTC11134</strain>
    </source>
</reference>
<dbReference type="RefSeq" id="WP_011209325.1">
    <property type="nucleotide sequence ID" value="NZ_CP031418.1"/>
</dbReference>
<name>A0A0H5NJK8_NOCFR</name>
<evidence type="ECO:0000313" key="1">
    <source>
        <dbReference type="EMBL" id="CRY75379.1"/>
    </source>
</evidence>
<protein>
    <recommendedName>
        <fullName evidence="3">YbaB/EbfC DNA-binding family protein</fullName>
    </recommendedName>
</protein>
<dbReference type="Gene3D" id="3.30.1310.10">
    <property type="entry name" value="Nucleoid-associated protein YbaB-like domain"/>
    <property type="match status" value="1"/>
</dbReference>
<dbReference type="EMBL" id="LN868938">
    <property type="protein sequence ID" value="CRY75379.1"/>
    <property type="molecule type" value="Genomic_DNA"/>
</dbReference>
<dbReference type="AlphaFoldDB" id="A0A0H5NJK8"/>
<dbReference type="Proteomes" id="UP000057820">
    <property type="component" value="Chromosome 1"/>
</dbReference>